<dbReference type="Proteomes" id="UP000313948">
    <property type="component" value="Chromosome"/>
</dbReference>
<dbReference type="RefSeq" id="WP_139948368.1">
    <property type="nucleotide sequence ID" value="NZ_CP040899.1"/>
</dbReference>
<reference evidence="3 4" key="1">
    <citation type="submission" date="2019-05" db="EMBL/GenBank/DDBJ databases">
        <title>Georgenia *** sp. nov., and Georgenia *** sp. nov., isolated from the intestinal contents of plateau pika (Ochotona curzoniae) in the Qinghai-Tibet plateau of China.</title>
        <authorList>
            <person name="Tian Z."/>
        </authorList>
    </citation>
    <scope>NUCLEOTIDE SEQUENCE [LARGE SCALE GENOMIC DNA]</scope>
    <source>
        <strain evidence="3 4">Z294</strain>
    </source>
</reference>
<keyword evidence="4" id="KW-1185">Reference proteome</keyword>
<feature type="transmembrane region" description="Helical" evidence="1">
    <location>
        <begin position="47"/>
        <end position="65"/>
    </location>
</feature>
<organism evidence="3 4">
    <name type="scientific">Georgenia wutianyii</name>
    <dbReference type="NCBI Taxonomy" id="2585135"/>
    <lineage>
        <taxon>Bacteria</taxon>
        <taxon>Bacillati</taxon>
        <taxon>Actinomycetota</taxon>
        <taxon>Actinomycetes</taxon>
        <taxon>Micrococcales</taxon>
        <taxon>Bogoriellaceae</taxon>
        <taxon>Georgenia</taxon>
    </lineage>
</organism>
<feature type="domain" description="Low molecular weight protein antigen 6 PH" evidence="2">
    <location>
        <begin position="69"/>
        <end position="136"/>
    </location>
</feature>
<sequence>MTVPAELLRPFRPRAARWVASVLLVLVVAALPVLLVVLSAAGLEMSWPDRYGAFLIAAVLAWVCFRQARVRATPDDAGLTVRNVVRTRRLEWAQVVAVRFGPNHPWAQLDLADGTTLPVMAVQTADGAHGRKEAGRLAALVQLHEPGEPPAR</sequence>
<accession>A0ABX5VL51</accession>
<evidence type="ECO:0000256" key="1">
    <source>
        <dbReference type="SAM" id="Phobius"/>
    </source>
</evidence>
<feature type="transmembrane region" description="Helical" evidence="1">
    <location>
        <begin position="18"/>
        <end position="41"/>
    </location>
</feature>
<dbReference type="InterPro" id="IPR019692">
    <property type="entry name" value="CFP-6_PH"/>
</dbReference>
<evidence type="ECO:0000313" key="4">
    <source>
        <dbReference type="Proteomes" id="UP000313948"/>
    </source>
</evidence>
<keyword evidence="1" id="KW-0812">Transmembrane</keyword>
<name>A0ABX5VL51_9MICO</name>
<keyword evidence="1" id="KW-1133">Transmembrane helix</keyword>
<dbReference type="EMBL" id="CP040899">
    <property type="protein sequence ID" value="QDB79192.1"/>
    <property type="molecule type" value="Genomic_DNA"/>
</dbReference>
<dbReference type="Pfam" id="PF10756">
    <property type="entry name" value="bPH_6"/>
    <property type="match status" value="1"/>
</dbReference>
<evidence type="ECO:0000259" key="2">
    <source>
        <dbReference type="Pfam" id="PF10756"/>
    </source>
</evidence>
<evidence type="ECO:0000313" key="3">
    <source>
        <dbReference type="EMBL" id="QDB79192.1"/>
    </source>
</evidence>
<proteinExistence type="predicted"/>
<keyword evidence="1" id="KW-0472">Membrane</keyword>
<gene>
    <name evidence="3" type="ORF">FE251_07270</name>
</gene>
<protein>
    <submittedName>
        <fullName evidence="3">PH domain-containing protein</fullName>
    </submittedName>
</protein>